<feature type="binding site" evidence="1">
    <location>
        <begin position="80"/>
        <end position="82"/>
    </location>
    <ligand>
        <name>L-histidine</name>
        <dbReference type="ChEBI" id="CHEBI:57595"/>
    </ligand>
</feature>
<dbReference type="Pfam" id="PF13393">
    <property type="entry name" value="tRNA-synt_His"/>
    <property type="match status" value="1"/>
</dbReference>
<sequence>MSFKDKLSLPAGFFDLEFEKASEKRKLENNFANIFSARGYKEFSPSIIEHYELSDLSLVPKNKIFKFIDKTGDILALRWDYTTSLARFLKMNFENISFPLKVYYCGSVFRFFEGSMGRPREIIQFGAEVIGGNLDSEIELISGILDFLRETGIKGLRISVSEAEYLKRLPMVKNLPAERLDEVLDAIKRRDFISLKELTSTLLPKEQEDLFETLLSEKKAVYFGSEIAKFLEKLRITLSDIPVDFDPFLVLDFDYYNGPIIEIYDQNKASIGKGGRYGFLSKMLGIDKNGFGVALNLNYILGL</sequence>
<dbReference type="InterPro" id="IPR045864">
    <property type="entry name" value="aa-tRNA-synth_II/BPL/LPL"/>
</dbReference>
<dbReference type="AlphaFoldDB" id="A0A1M7M2E2"/>
<proteinExistence type="predicted"/>
<dbReference type="Gene3D" id="3.30.930.10">
    <property type="entry name" value="Bira Bifunctional Protein, Domain 2"/>
    <property type="match status" value="1"/>
</dbReference>
<dbReference type="PANTHER" id="PTHR43707:SF1">
    <property type="entry name" value="HISTIDINE--TRNA LIGASE, MITOCHONDRIAL-RELATED"/>
    <property type="match status" value="1"/>
</dbReference>
<dbReference type="RefSeq" id="WP_073258292.1">
    <property type="nucleotide sequence ID" value="NZ_FRCR01000017.1"/>
</dbReference>
<dbReference type="GO" id="GO:0004821">
    <property type="term" value="F:histidine-tRNA ligase activity"/>
    <property type="evidence" value="ECO:0007669"/>
    <property type="project" value="TreeGrafter"/>
</dbReference>
<keyword evidence="3" id="KW-0030">Aminoacyl-tRNA synthetase</keyword>
<dbReference type="GO" id="GO:0006427">
    <property type="term" value="P:histidyl-tRNA aminoacylation"/>
    <property type="evidence" value="ECO:0007669"/>
    <property type="project" value="TreeGrafter"/>
</dbReference>
<evidence type="ECO:0000256" key="1">
    <source>
        <dbReference type="PIRSR" id="PIRSR001549-1"/>
    </source>
</evidence>
<dbReference type="EMBL" id="FRCR01000017">
    <property type="protein sequence ID" value="SHM84814.1"/>
    <property type="molecule type" value="Genomic_DNA"/>
</dbReference>
<dbReference type="PANTHER" id="PTHR43707">
    <property type="entry name" value="HISTIDYL-TRNA SYNTHETASE"/>
    <property type="match status" value="1"/>
</dbReference>
<name>A0A1M7M2E2_9FIRM</name>
<dbReference type="STRING" id="447595.SAMN05660826_02139"/>
<keyword evidence="4" id="KW-1185">Reference proteome</keyword>
<dbReference type="InterPro" id="IPR004516">
    <property type="entry name" value="HisRS/HisZ"/>
</dbReference>
<dbReference type="Proteomes" id="UP000184375">
    <property type="component" value="Unassembled WGS sequence"/>
</dbReference>
<dbReference type="SUPFAM" id="SSF55681">
    <property type="entry name" value="Class II aaRS and biotin synthetases"/>
    <property type="match status" value="1"/>
</dbReference>
<gene>
    <name evidence="3" type="ORF">SAMN05660826_02139</name>
</gene>
<feature type="domain" description="Class II Histidinyl-tRNA synthetase (HisRS)-like catalytic core" evidence="2">
    <location>
        <begin position="12"/>
        <end position="298"/>
    </location>
</feature>
<accession>A0A1M7M2E2</accession>
<feature type="binding site" evidence="1">
    <location>
        <position position="110"/>
    </location>
    <ligand>
        <name>L-histidine</name>
        <dbReference type="ChEBI" id="CHEBI:57595"/>
    </ligand>
</feature>
<feature type="binding site" evidence="1">
    <location>
        <begin position="255"/>
        <end position="256"/>
    </location>
    <ligand>
        <name>L-histidine</name>
        <dbReference type="ChEBI" id="CHEBI:57595"/>
    </ligand>
</feature>
<dbReference type="GO" id="GO:0140096">
    <property type="term" value="F:catalytic activity, acting on a protein"/>
    <property type="evidence" value="ECO:0007669"/>
    <property type="project" value="UniProtKB-ARBA"/>
</dbReference>
<dbReference type="PIRSF" id="PIRSF001549">
    <property type="entry name" value="His-tRNA_synth"/>
    <property type="match status" value="1"/>
</dbReference>
<feature type="binding site" evidence="1">
    <location>
        <position position="128"/>
    </location>
    <ligand>
        <name>L-histidine</name>
        <dbReference type="ChEBI" id="CHEBI:57595"/>
    </ligand>
</feature>
<protein>
    <submittedName>
        <fullName evidence="3">Histidyl-tRNA synthetase</fullName>
    </submittedName>
</protein>
<evidence type="ECO:0000313" key="3">
    <source>
        <dbReference type="EMBL" id="SHM84814.1"/>
    </source>
</evidence>
<dbReference type="OrthoDB" id="9800814at2"/>
<evidence type="ECO:0000313" key="4">
    <source>
        <dbReference type="Proteomes" id="UP000184375"/>
    </source>
</evidence>
<evidence type="ECO:0000259" key="2">
    <source>
        <dbReference type="Pfam" id="PF13393"/>
    </source>
</evidence>
<keyword evidence="3" id="KW-0436">Ligase</keyword>
<dbReference type="InterPro" id="IPR041715">
    <property type="entry name" value="HisRS-like_core"/>
</dbReference>
<feature type="binding site" evidence="1">
    <location>
        <position position="124"/>
    </location>
    <ligand>
        <name>L-histidine</name>
        <dbReference type="ChEBI" id="CHEBI:57595"/>
    </ligand>
</feature>
<organism evidence="3 4">
    <name type="scientific">Caldanaerovirga acetigignens</name>
    <dbReference type="NCBI Taxonomy" id="447595"/>
    <lineage>
        <taxon>Bacteria</taxon>
        <taxon>Bacillati</taxon>
        <taxon>Bacillota</taxon>
        <taxon>Clostridia</taxon>
        <taxon>Thermosediminibacterales</taxon>
        <taxon>Thermosediminibacteraceae</taxon>
        <taxon>Caldanaerovirga</taxon>
    </lineage>
</organism>
<dbReference type="GO" id="GO:0016740">
    <property type="term" value="F:transferase activity"/>
    <property type="evidence" value="ECO:0007669"/>
    <property type="project" value="UniProtKB-ARBA"/>
</dbReference>
<reference evidence="4" key="1">
    <citation type="submission" date="2016-11" db="EMBL/GenBank/DDBJ databases">
        <authorList>
            <person name="Varghese N."/>
            <person name="Submissions S."/>
        </authorList>
    </citation>
    <scope>NUCLEOTIDE SEQUENCE [LARGE SCALE GENOMIC DNA]</scope>
    <source>
        <strain evidence="4">DSM 18802</strain>
    </source>
</reference>
<dbReference type="GO" id="GO:0005737">
    <property type="term" value="C:cytoplasm"/>
    <property type="evidence" value="ECO:0007669"/>
    <property type="project" value="InterPro"/>
</dbReference>